<comment type="caution">
    <text evidence="1">The sequence shown here is derived from an EMBL/GenBank/DDBJ whole genome shotgun (WGS) entry which is preliminary data.</text>
</comment>
<organism evidence="1 2">
    <name type="scientific">Stylophora pistillata</name>
    <name type="common">Smooth cauliflower coral</name>
    <dbReference type="NCBI Taxonomy" id="50429"/>
    <lineage>
        <taxon>Eukaryota</taxon>
        <taxon>Metazoa</taxon>
        <taxon>Cnidaria</taxon>
        <taxon>Anthozoa</taxon>
        <taxon>Hexacorallia</taxon>
        <taxon>Scleractinia</taxon>
        <taxon>Astrocoeniina</taxon>
        <taxon>Pocilloporidae</taxon>
        <taxon>Stylophora</taxon>
    </lineage>
</organism>
<protein>
    <submittedName>
        <fullName evidence="1">Uncharacterized protein</fullName>
    </submittedName>
</protein>
<evidence type="ECO:0000313" key="2">
    <source>
        <dbReference type="Proteomes" id="UP000225706"/>
    </source>
</evidence>
<reference evidence="2" key="1">
    <citation type="journal article" date="2017" name="bioRxiv">
        <title>Comparative analysis of the genomes of Stylophora pistillata and Acropora digitifera provides evidence for extensive differences between species of corals.</title>
        <authorList>
            <person name="Voolstra C.R."/>
            <person name="Li Y."/>
            <person name="Liew Y.J."/>
            <person name="Baumgarten S."/>
            <person name="Zoccola D."/>
            <person name="Flot J.-F."/>
            <person name="Tambutte S."/>
            <person name="Allemand D."/>
            <person name="Aranda M."/>
        </authorList>
    </citation>
    <scope>NUCLEOTIDE SEQUENCE [LARGE SCALE GENOMIC DNA]</scope>
</reference>
<evidence type="ECO:0000313" key="1">
    <source>
        <dbReference type="EMBL" id="PFX32171.1"/>
    </source>
</evidence>
<sequence>MMPERIVQQYQQYCCETNFEPMPKRTLQRVLAVCSSSVRKSLQGLDSFSTSGEEAFDALEELVDKLVDCGKTQQWAREKDECSSALSSAEDQADMQHTIKQARDDITSWKAHQLRSVHQAEAKHSVPAKLNSRSVLLVLDLAMKYMPRKYREAQSDWFAKRGLPWHISVAIRRSEDSEHFESQTLPHVFQSCAQDSVTVASIMLNCLTTLKKEIPELEMAYYKQDNAGCYRSGNSIVSPKLAGDAVEVAVVRNDFSDPQGGNGFEGVMRQPEKLEILDSPSQNPSGAPTFTIVRHGHIKKSSVKADFSAEREYGGRKSDPQEVSKTMSLARDQAGERRFQPDEVLTSQQISGFFSRLSAKKRLEVTAAGNEAKASEVSDVDMESVDEDEIPVEAESQLFAMCANVMRDVAIQHPIVSFDLNICELVQKRTLITLRVARLREMCIDLGLDISDISPQKRKKPFIARLTQLVQECTCSSK</sequence>
<gene>
    <name evidence="1" type="ORF">AWC38_SpisGene2958</name>
</gene>
<proteinExistence type="predicted"/>
<keyword evidence="2" id="KW-1185">Reference proteome</keyword>
<dbReference type="STRING" id="50429.A0A2B4SQI6"/>
<accession>A0A2B4SQI6</accession>
<dbReference type="AlphaFoldDB" id="A0A2B4SQI6"/>
<name>A0A2B4SQI6_STYPI</name>
<dbReference type="Proteomes" id="UP000225706">
    <property type="component" value="Unassembled WGS sequence"/>
</dbReference>
<dbReference type="EMBL" id="LSMT01000026">
    <property type="protein sequence ID" value="PFX32171.1"/>
    <property type="molecule type" value="Genomic_DNA"/>
</dbReference>